<evidence type="ECO:0000256" key="1">
    <source>
        <dbReference type="SAM" id="MobiDB-lite"/>
    </source>
</evidence>
<feature type="compositionally biased region" description="Low complexity" evidence="1">
    <location>
        <begin position="84"/>
        <end position="109"/>
    </location>
</feature>
<feature type="region of interest" description="Disordered" evidence="1">
    <location>
        <begin position="462"/>
        <end position="485"/>
    </location>
</feature>
<dbReference type="OrthoDB" id="360956at2759"/>
<name>A0A976M7K4_THEOR</name>
<organism evidence="2 3">
    <name type="scientific">Theileria orientalis</name>
    <dbReference type="NCBI Taxonomy" id="68886"/>
    <lineage>
        <taxon>Eukaryota</taxon>
        <taxon>Sar</taxon>
        <taxon>Alveolata</taxon>
        <taxon>Apicomplexa</taxon>
        <taxon>Aconoidasida</taxon>
        <taxon>Piroplasmida</taxon>
        <taxon>Theileriidae</taxon>
        <taxon>Theileria</taxon>
    </lineage>
</organism>
<reference evidence="2" key="1">
    <citation type="submission" date="2022-07" db="EMBL/GenBank/DDBJ databases">
        <title>Evaluation of T. orientalis genome assembly methods using nanopore sequencing and analysis of variation between genomes.</title>
        <authorList>
            <person name="Yam J."/>
            <person name="Micallef M.L."/>
            <person name="Liu M."/>
            <person name="Djordjevic S.P."/>
            <person name="Bogema D.R."/>
            <person name="Jenkins C."/>
        </authorList>
    </citation>
    <scope>NUCLEOTIDE SEQUENCE</scope>
    <source>
        <strain evidence="2">Fish Creek</strain>
    </source>
</reference>
<accession>A0A976M7K4</accession>
<proteinExistence type="predicted"/>
<gene>
    <name evidence="2" type="ORF">MACJ_003185</name>
</gene>
<evidence type="ECO:0000313" key="2">
    <source>
        <dbReference type="EMBL" id="UKJ89931.2"/>
    </source>
</evidence>
<protein>
    <submittedName>
        <fullName evidence="2">Uncharacterized protein</fullName>
    </submittedName>
</protein>
<dbReference type="Proteomes" id="UP000244803">
    <property type="component" value="Chromosome 4"/>
</dbReference>
<evidence type="ECO:0000313" key="3">
    <source>
        <dbReference type="Proteomes" id="UP000244803"/>
    </source>
</evidence>
<feature type="compositionally biased region" description="Polar residues" evidence="1">
    <location>
        <begin position="61"/>
        <end position="72"/>
    </location>
</feature>
<dbReference type="AlphaFoldDB" id="A0A976M7K4"/>
<sequence length="924" mass="104936">MAVPTDVARHIVMAVDSRFYLQDKILVIVPSVDLLHLMMKIFPPDVIQIIFYDDPSYYYTQHSQSRSQPAGTQSGGGPVRSRKGSSPSDGGSSSSDDIPPLEESSSSDESFLECTTDLGGNGELLDDGSEEDQNEPENKRDTLRRFFQNMEVVPTHVNRFIYLDLNTSLLYIEYYMMMYLTNDRSIESLKSVFLCLMCTRAQPKQNITLALLEMFARKRTSIRRAYKSVKNFVKNPGLSLKRFGKKKCMMLKSLIHTIYRKIRIGKCILTRSKLQAADVLSFSPLWRTDKYKHKILSPFNAILAKTYNNIETVIKSSKEGIKGYKGRAFESIGDWVSELFVHVSFFDCSKDDVNKILWSKIGIDLPESTQRIDEYMVSEYCTVLKMDILNLCGLVVEKNELKAPQDELGVKTFQLMKCQMPFESREGKMDMIKMSFNVSIKLKNNCPSSALANGQYFVMEEESDQAQSLMPQPDSSGGLGNVESGRDDGIANFQAGLGMDSMSYGPGTVNISPADTAHRPSLTDRCVSSYVNKTIAINWDLRMNTLRPINPCNWHRPQVSVYPMSRTLKLPGENVFCDTGFDEELYHGDYLPAVDALWILSYLLNNRGPKDHPTTITPCIVCYRLSISKIDMLRVFSSSYRLSKVCTCEQKSSKIIQLVLSSLRRSLTESLISSGESFDIPDLEQMVKSSVVFVCVGFELEVDEIIDGGLVNEGESSVRYRDVEVARILYKDDFEKAFADIYESQLRGGKVRILHKPVEFPDVRRILVEYLMYNEFTLPEMKANPQGILANALDKFISKATVECPGELWDLYRSSCEAQGIGNPVEHGEGEHKEVMGIDYSKRAFITIMNNLKEHLKQTTVQMYVDPRIETEILNNNIDARHRLLLLRTEYEKFLIKLLQCFSLRGFKVPHGIALYLIDLDNYV</sequence>
<dbReference type="EMBL" id="CP056067">
    <property type="protein sequence ID" value="UKJ89931.2"/>
    <property type="molecule type" value="Genomic_DNA"/>
</dbReference>
<feature type="region of interest" description="Disordered" evidence="1">
    <location>
        <begin position="61"/>
        <end position="113"/>
    </location>
</feature>
<feature type="compositionally biased region" description="Polar residues" evidence="1">
    <location>
        <begin position="465"/>
        <end position="475"/>
    </location>
</feature>